<evidence type="ECO:0000313" key="2">
    <source>
        <dbReference type="EMBL" id="AQQ52636.1"/>
    </source>
</evidence>
<dbReference type="PANTHER" id="PTHR43451">
    <property type="entry name" value="ACETYLTRANSFERASE (GNAT) FAMILY PROTEIN"/>
    <property type="match status" value="1"/>
</dbReference>
<feature type="domain" description="N-acetyltransferase" evidence="1">
    <location>
        <begin position="1"/>
        <end position="152"/>
    </location>
</feature>
<organism evidence="2 3">
    <name type="scientific">Planococcus lenghuensis</name>
    <dbReference type="NCBI Taxonomy" id="2213202"/>
    <lineage>
        <taxon>Bacteria</taxon>
        <taxon>Bacillati</taxon>
        <taxon>Bacillota</taxon>
        <taxon>Bacilli</taxon>
        <taxon>Bacillales</taxon>
        <taxon>Caryophanaceae</taxon>
        <taxon>Planococcus</taxon>
    </lineage>
</organism>
<accession>A0A1Q2KWX9</accession>
<dbReference type="InterPro" id="IPR052564">
    <property type="entry name" value="N-acetyltrans/Recomb-assoc"/>
</dbReference>
<sequence length="152" mass="17744">MEVRKYIPEDLENIVRLFRNTVQSVNRQHYSAEQIAVWSDSAILVEWEKRFRTGTTVVALWDDRIIAFGRLSETGWLDLLYTDREFQNKGAGSAILQRLEAEAKTQGRAELWTEASINAKPFFLSRGYKVVREQEKVLSGIGFTNYLMYKRF</sequence>
<dbReference type="InterPro" id="IPR000182">
    <property type="entry name" value="GNAT_dom"/>
</dbReference>
<dbReference type="AlphaFoldDB" id="A0A1Q2KWX9"/>
<dbReference type="Proteomes" id="UP000188184">
    <property type="component" value="Chromosome"/>
</dbReference>
<keyword evidence="3" id="KW-1185">Reference proteome</keyword>
<reference evidence="2 3" key="1">
    <citation type="submission" date="2017-02" db="EMBL/GenBank/DDBJ databases">
        <title>The complete genomic sequence of a novel cold adapted crude oil-degrading bacterium Planococcus qaidamina Y42.</title>
        <authorList>
            <person name="Yang R."/>
        </authorList>
    </citation>
    <scope>NUCLEOTIDE SEQUENCE [LARGE SCALE GENOMIC DNA]</scope>
    <source>
        <strain evidence="2 3">Y42</strain>
    </source>
</reference>
<proteinExistence type="predicted"/>
<dbReference type="GO" id="GO:0016747">
    <property type="term" value="F:acyltransferase activity, transferring groups other than amino-acyl groups"/>
    <property type="evidence" value="ECO:0007669"/>
    <property type="project" value="InterPro"/>
</dbReference>
<gene>
    <name evidence="2" type="ORF">B0X71_05675</name>
</gene>
<dbReference type="EMBL" id="CP019640">
    <property type="protein sequence ID" value="AQQ52636.1"/>
    <property type="molecule type" value="Genomic_DNA"/>
</dbReference>
<name>A0A1Q2KWX9_9BACL</name>
<dbReference type="KEGG" id="pmar:B0X71_05675"/>
<dbReference type="Gene3D" id="3.40.630.30">
    <property type="match status" value="1"/>
</dbReference>
<dbReference type="Pfam" id="PF13673">
    <property type="entry name" value="Acetyltransf_10"/>
    <property type="match status" value="1"/>
</dbReference>
<dbReference type="RefSeq" id="WP_198038694.1">
    <property type="nucleotide sequence ID" value="NZ_CP019640.1"/>
</dbReference>
<dbReference type="PROSITE" id="PS51186">
    <property type="entry name" value="GNAT"/>
    <property type="match status" value="1"/>
</dbReference>
<dbReference type="CDD" id="cd04301">
    <property type="entry name" value="NAT_SF"/>
    <property type="match status" value="1"/>
</dbReference>
<dbReference type="InterPro" id="IPR016181">
    <property type="entry name" value="Acyl_CoA_acyltransferase"/>
</dbReference>
<dbReference type="PANTHER" id="PTHR43451:SF1">
    <property type="entry name" value="ACETYLTRANSFERASE"/>
    <property type="match status" value="1"/>
</dbReference>
<evidence type="ECO:0000313" key="3">
    <source>
        <dbReference type="Proteomes" id="UP000188184"/>
    </source>
</evidence>
<dbReference type="SUPFAM" id="SSF55729">
    <property type="entry name" value="Acyl-CoA N-acyltransferases (Nat)"/>
    <property type="match status" value="1"/>
</dbReference>
<evidence type="ECO:0000259" key="1">
    <source>
        <dbReference type="PROSITE" id="PS51186"/>
    </source>
</evidence>
<protein>
    <recommendedName>
        <fullName evidence="1">N-acetyltransferase domain-containing protein</fullName>
    </recommendedName>
</protein>